<name>A0A443ITR5_9RHOB</name>
<feature type="non-terminal residue" evidence="2">
    <location>
        <position position="1"/>
    </location>
</feature>
<reference evidence="2 3" key="2">
    <citation type="submission" date="2019-01" db="EMBL/GenBank/DDBJ databases">
        <authorList>
            <person name="Li Y."/>
        </authorList>
    </citation>
    <scope>NUCLEOTIDE SEQUENCE [LARGE SCALE GENOMIC DNA]</scope>
    <source>
        <strain evidence="2 3">2D-5</strain>
    </source>
</reference>
<dbReference type="AlphaFoldDB" id="A0A443ITR5"/>
<dbReference type="Proteomes" id="UP000285710">
    <property type="component" value="Unassembled WGS sequence"/>
</dbReference>
<sequence>SESFAGSLEPSPIGLEPMAPRWATVHLLSHEPLHITRHARDRSHALTIAGKETNPTSSRIAQQSRMQLVNNPRTSAAMECLRMVMEDKGAFADAVGAVTPWNMFGKPESLVTDNGCFKSKVFTNYCAELGITLERTMAGHPAMRGRVERFFRTAIKGVCSRLSGRTFANVLERGDHDAEKRTCAGAIPISARSRCSSMTAGTRSFLFTKPPMASVHSMASSHRNGS</sequence>
<dbReference type="GO" id="GO:0015074">
    <property type="term" value="P:DNA integration"/>
    <property type="evidence" value="ECO:0007669"/>
    <property type="project" value="InterPro"/>
</dbReference>
<protein>
    <submittedName>
        <fullName evidence="2">Transposase</fullName>
    </submittedName>
</protein>
<dbReference type="GO" id="GO:0003676">
    <property type="term" value="F:nucleic acid binding"/>
    <property type="evidence" value="ECO:0007669"/>
    <property type="project" value="InterPro"/>
</dbReference>
<dbReference type="EMBL" id="SAUW01000011">
    <property type="protein sequence ID" value="RWR11092.1"/>
    <property type="molecule type" value="Genomic_DNA"/>
</dbReference>
<proteinExistence type="predicted"/>
<feature type="domain" description="Integrase catalytic" evidence="1">
    <location>
        <begin position="28"/>
        <end position="153"/>
    </location>
</feature>
<organism evidence="2 3">
    <name type="scientific">Paenirhodobacter populi</name>
    <dbReference type="NCBI Taxonomy" id="2306993"/>
    <lineage>
        <taxon>Bacteria</taxon>
        <taxon>Pseudomonadati</taxon>
        <taxon>Pseudomonadota</taxon>
        <taxon>Alphaproteobacteria</taxon>
        <taxon>Rhodobacterales</taxon>
        <taxon>Rhodobacter group</taxon>
        <taxon>Paenirhodobacter</taxon>
    </lineage>
</organism>
<dbReference type="InterPro" id="IPR036397">
    <property type="entry name" value="RNaseH_sf"/>
</dbReference>
<dbReference type="InterPro" id="IPR001584">
    <property type="entry name" value="Integrase_cat-core"/>
</dbReference>
<comment type="caution">
    <text evidence="2">The sequence shown here is derived from an EMBL/GenBank/DDBJ whole genome shotgun (WGS) entry which is preliminary data.</text>
</comment>
<reference evidence="2 3" key="1">
    <citation type="submission" date="2019-01" db="EMBL/GenBank/DDBJ databases">
        <title>Sinorhodobacter populi sp. nov. isolated from the symptomatic bark tissue of Populus euramericana canker.</title>
        <authorList>
            <person name="Xu G."/>
        </authorList>
    </citation>
    <scope>NUCLEOTIDE SEQUENCE [LARGE SCALE GENOMIC DNA]</scope>
    <source>
        <strain evidence="2 3">2D-5</strain>
    </source>
</reference>
<accession>A0A443ITR5</accession>
<evidence type="ECO:0000259" key="1">
    <source>
        <dbReference type="PROSITE" id="PS50994"/>
    </source>
</evidence>
<dbReference type="PROSITE" id="PS50994">
    <property type="entry name" value="INTEGRASE"/>
    <property type="match status" value="1"/>
</dbReference>
<evidence type="ECO:0000313" key="3">
    <source>
        <dbReference type="Proteomes" id="UP000285710"/>
    </source>
</evidence>
<dbReference type="SUPFAM" id="SSF53098">
    <property type="entry name" value="Ribonuclease H-like"/>
    <property type="match status" value="1"/>
</dbReference>
<dbReference type="InterPro" id="IPR012337">
    <property type="entry name" value="RNaseH-like_sf"/>
</dbReference>
<evidence type="ECO:0000313" key="2">
    <source>
        <dbReference type="EMBL" id="RWR11092.1"/>
    </source>
</evidence>
<keyword evidence="3" id="KW-1185">Reference proteome</keyword>
<dbReference type="Gene3D" id="3.30.420.10">
    <property type="entry name" value="Ribonuclease H-like superfamily/Ribonuclease H"/>
    <property type="match status" value="1"/>
</dbReference>
<gene>
    <name evidence="2" type="ORF">D2T33_12250</name>
</gene>